<dbReference type="Proteomes" id="UP000787156">
    <property type="component" value="Unassembled WGS sequence"/>
</dbReference>
<dbReference type="AlphaFoldDB" id="A0A9D2UUQ0"/>
<reference evidence="1" key="2">
    <citation type="submission" date="2021-09" db="EMBL/GenBank/DDBJ databases">
        <authorList>
            <person name="Gilroy R."/>
        </authorList>
    </citation>
    <scope>NUCLEOTIDE SEQUENCE</scope>
    <source>
        <strain evidence="1">CHK135-1449</strain>
    </source>
</reference>
<proteinExistence type="predicted"/>
<comment type="caution">
    <text evidence="1">The sequence shown here is derived from an EMBL/GenBank/DDBJ whole genome shotgun (WGS) entry which is preliminary data.</text>
</comment>
<gene>
    <name evidence="1" type="ORF">K8V79_12850</name>
</gene>
<evidence type="ECO:0000313" key="2">
    <source>
        <dbReference type="Proteomes" id="UP000787156"/>
    </source>
</evidence>
<sequence>MAEQKSRLVVEIDSRNSKKVAQELNKELKNLESSGDIASKGVTKVGEAAENQTPKLNQMKAGITKLAQEVKLGFAGMAGTIVGTIGSSLTIGAIAALAVQTANTAAEIERLAYLSGTTTTEFQEWAVGARAMGIEMDKLSDIFKDTRDRIGDFISTGGGELADFFTEIATKTEGGAKGALELAKAMRELSGPQALQLYVDKLKEAGVSQNEMVYYMESVADEATSLIPLLENGGEGFQLWAEAARNAGAIMDDETLAAAQRLKVETELLQMQINGLKNQFMQALLPALNQIAGAFLATSEQGVQFNGVSESVANTLIWLSKVGMGVAATFDIIGKTIGGAIAAMSDKNITHQMVLDDLGKTVDNWGTKFNKLNDPSSSNKLVDSLTKVQLRANQASKATAASAVNTSKMKETFDKAAGSSKKVADNTEKLRRQAERAAEEVRRIVYEYSTGEDKKRLDLEKEINHLRKYGMEQYVALAQARHQEEAKLIKMKFEYDLVEHRLTEEQKLRFSSNIKEQEIRADAELTKEQRKLKLDSLTDQFNQELGLINLANEERLFRLREYLMSETAAMQERYRLEREQILLNSKLSEEQKQREIALSKALQEEESRRRLNGAVQQWGGIQAEMNGTGDQYRLEQERFGRMDASQELFDSQLALAETAAEREAIWQAHHDRMTAIESDYQTSSYSLQLGYGQQVTGALSGMFGAMLGESSSAYRALYTAQQSFALAQAGINVWKSASDAYANEPGTWYQKAAAAAIATMKSGTFVTMIQAATPKGFADGGYTGHGGKYDPAGIVHKGEGVLTQEEVKALGGPQGFEDLRKSIRRGYATGGLVTDTHRVGMGAVSAINSGGGNKKSSSGDVKISQTIVVNTDGSAKVDTEGQKQLAQGFQAMMEAYTRKEMRQGGSIYNFVRGGR</sequence>
<dbReference type="EMBL" id="DYWX01000142">
    <property type="protein sequence ID" value="HJF29096.1"/>
    <property type="molecule type" value="Genomic_DNA"/>
</dbReference>
<evidence type="ECO:0008006" key="3">
    <source>
        <dbReference type="Google" id="ProtNLM"/>
    </source>
</evidence>
<evidence type="ECO:0000313" key="1">
    <source>
        <dbReference type="EMBL" id="HJF29096.1"/>
    </source>
</evidence>
<name>A0A9D2UUQ0_ACILW</name>
<reference evidence="1" key="1">
    <citation type="journal article" date="2021" name="PeerJ">
        <title>Extensive microbial diversity within the chicken gut microbiome revealed by metagenomics and culture.</title>
        <authorList>
            <person name="Gilroy R."/>
            <person name="Ravi A."/>
            <person name="Getino M."/>
            <person name="Pursley I."/>
            <person name="Horton D.L."/>
            <person name="Alikhan N.F."/>
            <person name="Baker D."/>
            <person name="Gharbi K."/>
            <person name="Hall N."/>
            <person name="Watson M."/>
            <person name="Adriaenssens E.M."/>
            <person name="Foster-Nyarko E."/>
            <person name="Jarju S."/>
            <person name="Secka A."/>
            <person name="Antonio M."/>
            <person name="Oren A."/>
            <person name="Chaudhuri R.R."/>
            <person name="La Ragione R."/>
            <person name="Hildebrand F."/>
            <person name="Pallen M.J."/>
        </authorList>
    </citation>
    <scope>NUCLEOTIDE SEQUENCE</scope>
    <source>
        <strain evidence="1">CHK135-1449</strain>
    </source>
</reference>
<protein>
    <recommendedName>
        <fullName evidence="3">Phage tail tape measure protein</fullName>
    </recommendedName>
</protein>
<organism evidence="1 2">
    <name type="scientific">Acinetobacter lwoffii</name>
    <dbReference type="NCBI Taxonomy" id="28090"/>
    <lineage>
        <taxon>Bacteria</taxon>
        <taxon>Pseudomonadati</taxon>
        <taxon>Pseudomonadota</taxon>
        <taxon>Gammaproteobacteria</taxon>
        <taxon>Moraxellales</taxon>
        <taxon>Moraxellaceae</taxon>
        <taxon>Acinetobacter</taxon>
    </lineage>
</organism>
<accession>A0A9D2UUQ0</accession>